<sequence length="135" mass="15504">MDDDTKDDSNLNNFVSQLNTLNKRFVIKCFITEPSLSHYLFTVSSFPPSEQLISSFKETCKISSYCFDKCVSYPEKSLSNTNKKCIWNCTQRYVECDYFIKNRSKDNSELSKVNILDGVKNSTMLTKGKDKSTSL</sequence>
<reference evidence="3 4" key="1">
    <citation type="submission" date="2013-02" db="EMBL/GenBank/DDBJ databases">
        <title>The Genome Sequence of Plasmodium inui San Antonio 1.</title>
        <authorList>
            <consortium name="The Broad Institute Genome Sequencing Platform"/>
            <consortium name="The Broad Institute Genome Sequencing Center for Infectious Disease"/>
            <person name="Neafsey D."/>
            <person name="Cheeseman I."/>
            <person name="Volkman S."/>
            <person name="Adams J."/>
            <person name="Walker B."/>
            <person name="Young S.K."/>
            <person name="Zeng Q."/>
            <person name="Gargeya S."/>
            <person name="Fitzgerald M."/>
            <person name="Haas B."/>
            <person name="Abouelleil A."/>
            <person name="Alvarado L."/>
            <person name="Arachchi H.M."/>
            <person name="Berlin A.M."/>
            <person name="Chapman S.B."/>
            <person name="Dewar J."/>
            <person name="Goldberg J."/>
            <person name="Griggs A."/>
            <person name="Gujja S."/>
            <person name="Hansen M."/>
            <person name="Howarth C."/>
            <person name="Imamovic A."/>
            <person name="Larimer J."/>
            <person name="McCowan C."/>
            <person name="Murphy C."/>
            <person name="Neiman D."/>
            <person name="Pearson M."/>
            <person name="Priest M."/>
            <person name="Roberts A."/>
            <person name="Saif S."/>
            <person name="Shea T."/>
            <person name="Sisk P."/>
            <person name="Sykes S."/>
            <person name="Wortman J."/>
            <person name="Nusbaum C."/>
            <person name="Birren B."/>
        </authorList>
    </citation>
    <scope>NUCLEOTIDE SEQUENCE [LARGE SCALE GENOMIC DNA]</scope>
    <source>
        <strain evidence="3 4">San Antonio 1</strain>
    </source>
</reference>
<keyword evidence="1" id="KW-0811">Translocation</keyword>
<proteinExistence type="inferred from homology"/>
<evidence type="ECO:0000259" key="2">
    <source>
        <dbReference type="Pfam" id="PF02953"/>
    </source>
</evidence>
<comment type="function">
    <text evidence="1">Mitochondrial intermembrane chaperone that participates in the import and insertion of some multi-pass transmembrane proteins into the mitochondrial inner membrane. Also required for the transfer of beta-barrel precursors from the TOM complex to the sorting and assembly machinery (SAM complex) of the outer membrane. Acts as a chaperone-like protein that protects the hydrophobic precursors from aggregation and guide them through the mitochondrial intermembrane space.</text>
</comment>
<comment type="domain">
    <text evidence="1">The twin CX3C motif contains 4 conserved Cys residues that form 2 disulfide bonds in the mitochondrial intermembrane space.</text>
</comment>
<evidence type="ECO:0000313" key="4">
    <source>
        <dbReference type="Proteomes" id="UP000030640"/>
    </source>
</evidence>
<dbReference type="GeneID" id="20038914"/>
<keyword evidence="1" id="KW-0472">Membrane</keyword>
<comment type="subcellular location">
    <subcellularLocation>
        <location evidence="1">Mitochondrion inner membrane</location>
        <topology evidence="1">Peripheral membrane protein</topology>
        <orientation evidence="1">Intermembrane side</orientation>
    </subcellularLocation>
</comment>
<keyword evidence="1" id="KW-1015">Disulfide bond</keyword>
<keyword evidence="1" id="KW-0143">Chaperone</keyword>
<accession>W7AKQ9</accession>
<comment type="subunit">
    <text evidence="1">Heterohexamer.</text>
</comment>
<dbReference type="EMBL" id="KI965475">
    <property type="protein sequence ID" value="EUD65916.1"/>
    <property type="molecule type" value="Genomic_DNA"/>
</dbReference>
<dbReference type="Gene3D" id="1.10.287.810">
    <property type="entry name" value="Mitochondrial import inner membrane translocase subunit tim13 like domains"/>
    <property type="match status" value="1"/>
</dbReference>
<comment type="similarity">
    <text evidence="1">Belongs to the small Tim family.</text>
</comment>
<organism evidence="3 4">
    <name type="scientific">Plasmodium inui San Antonio 1</name>
    <dbReference type="NCBI Taxonomy" id="1237626"/>
    <lineage>
        <taxon>Eukaryota</taxon>
        <taxon>Sar</taxon>
        <taxon>Alveolata</taxon>
        <taxon>Apicomplexa</taxon>
        <taxon>Aconoidasida</taxon>
        <taxon>Haemosporida</taxon>
        <taxon>Plasmodiidae</taxon>
        <taxon>Plasmodium</taxon>
        <taxon>Plasmodium (Plasmodium)</taxon>
    </lineage>
</organism>
<protein>
    <recommendedName>
        <fullName evidence="1">Mitochondrial import inner membrane translocase subunit</fullName>
    </recommendedName>
</protein>
<gene>
    <name evidence="3" type="ORF">C922_03640</name>
</gene>
<dbReference type="GO" id="GO:0005743">
    <property type="term" value="C:mitochondrial inner membrane"/>
    <property type="evidence" value="ECO:0007669"/>
    <property type="project" value="UniProtKB-SubCell"/>
</dbReference>
<keyword evidence="1" id="KW-0653">Protein transport</keyword>
<dbReference type="OrthoDB" id="344165at2759"/>
<dbReference type="AlphaFoldDB" id="W7AKQ9"/>
<dbReference type="InterPro" id="IPR004217">
    <property type="entry name" value="Tim10-like"/>
</dbReference>
<dbReference type="Proteomes" id="UP000030640">
    <property type="component" value="Unassembled WGS sequence"/>
</dbReference>
<dbReference type="Pfam" id="PF02953">
    <property type="entry name" value="zf-Tim10_DDP"/>
    <property type="match status" value="1"/>
</dbReference>
<feature type="domain" description="Tim10-like" evidence="2">
    <location>
        <begin position="61"/>
        <end position="103"/>
    </location>
</feature>
<dbReference type="RefSeq" id="XP_008817454.1">
    <property type="nucleotide sequence ID" value="XM_008819232.1"/>
</dbReference>
<keyword evidence="1" id="KW-0999">Mitochondrion inner membrane</keyword>
<keyword evidence="4" id="KW-1185">Reference proteome</keyword>
<dbReference type="SUPFAM" id="SSF144122">
    <property type="entry name" value="Tim10-like"/>
    <property type="match status" value="1"/>
</dbReference>
<dbReference type="GO" id="GO:0015031">
    <property type="term" value="P:protein transport"/>
    <property type="evidence" value="ECO:0007669"/>
    <property type="project" value="UniProtKB-KW"/>
</dbReference>
<evidence type="ECO:0000313" key="3">
    <source>
        <dbReference type="EMBL" id="EUD65916.1"/>
    </source>
</evidence>
<evidence type="ECO:0000256" key="1">
    <source>
        <dbReference type="RuleBase" id="RU367043"/>
    </source>
</evidence>
<name>W7AKQ9_9APIC</name>
<dbReference type="InterPro" id="IPR035427">
    <property type="entry name" value="Tim10-like_dom_sf"/>
</dbReference>
<dbReference type="VEuPathDB" id="PlasmoDB:C922_03640"/>
<keyword evidence="1" id="KW-0813">Transport</keyword>
<keyword evidence="1" id="KW-0496">Mitochondrion</keyword>